<dbReference type="Proteomes" id="UP000611762">
    <property type="component" value="Unassembled WGS sequence"/>
</dbReference>
<dbReference type="GO" id="GO:0043565">
    <property type="term" value="F:sequence-specific DNA binding"/>
    <property type="evidence" value="ECO:0007669"/>
    <property type="project" value="InterPro"/>
</dbReference>
<proteinExistence type="predicted"/>
<dbReference type="InterPro" id="IPR037923">
    <property type="entry name" value="HTH-like"/>
</dbReference>
<dbReference type="SUPFAM" id="SSF46689">
    <property type="entry name" value="Homeodomain-like"/>
    <property type="match status" value="2"/>
</dbReference>
<evidence type="ECO:0000256" key="4">
    <source>
        <dbReference type="ARBA" id="ARBA00023163"/>
    </source>
</evidence>
<keyword evidence="7" id="KW-1185">Reference proteome</keyword>
<keyword evidence="4" id="KW-0804">Transcription</keyword>
<feature type="domain" description="HTH araC/xylS-type" evidence="5">
    <location>
        <begin position="162"/>
        <end position="260"/>
    </location>
</feature>
<comment type="caution">
    <text evidence="6">The sequence shown here is derived from an EMBL/GenBank/DDBJ whole genome shotgun (WGS) entry which is preliminary data.</text>
</comment>
<dbReference type="Pfam" id="PF02311">
    <property type="entry name" value="AraC_binding"/>
    <property type="match status" value="1"/>
</dbReference>
<organism evidence="6 7">
    <name type="scientific">Congzhengia minquanensis</name>
    <dbReference type="NCBI Taxonomy" id="2763657"/>
    <lineage>
        <taxon>Bacteria</taxon>
        <taxon>Bacillati</taxon>
        <taxon>Bacillota</taxon>
        <taxon>Clostridia</taxon>
        <taxon>Eubacteriales</taxon>
        <taxon>Oscillospiraceae</taxon>
        <taxon>Congzhengia</taxon>
    </lineage>
</organism>
<dbReference type="RefSeq" id="WP_249313749.1">
    <property type="nucleotide sequence ID" value="NZ_JACRSU010000005.1"/>
</dbReference>
<evidence type="ECO:0000256" key="1">
    <source>
        <dbReference type="ARBA" id="ARBA00023015"/>
    </source>
</evidence>
<dbReference type="GO" id="GO:0003700">
    <property type="term" value="F:DNA-binding transcription factor activity"/>
    <property type="evidence" value="ECO:0007669"/>
    <property type="project" value="InterPro"/>
</dbReference>
<dbReference type="InterPro" id="IPR020449">
    <property type="entry name" value="Tscrpt_reg_AraC-type_HTH"/>
</dbReference>
<keyword evidence="2" id="KW-0238">DNA-binding</keyword>
<dbReference type="PANTHER" id="PTHR46796">
    <property type="entry name" value="HTH-TYPE TRANSCRIPTIONAL ACTIVATOR RHAS-RELATED"/>
    <property type="match status" value="1"/>
</dbReference>
<dbReference type="AlphaFoldDB" id="A0A926DQ27"/>
<keyword evidence="1" id="KW-0805">Transcription regulation</keyword>
<dbReference type="Gene3D" id="2.60.120.10">
    <property type="entry name" value="Jelly Rolls"/>
    <property type="match status" value="1"/>
</dbReference>
<dbReference type="SUPFAM" id="SSF51215">
    <property type="entry name" value="Regulatory protein AraC"/>
    <property type="match status" value="1"/>
</dbReference>
<evidence type="ECO:0000256" key="3">
    <source>
        <dbReference type="ARBA" id="ARBA00023159"/>
    </source>
</evidence>
<evidence type="ECO:0000313" key="6">
    <source>
        <dbReference type="EMBL" id="MBC8541749.1"/>
    </source>
</evidence>
<dbReference type="PRINTS" id="PR00032">
    <property type="entry name" value="HTHARAC"/>
</dbReference>
<dbReference type="PROSITE" id="PS01124">
    <property type="entry name" value="HTH_ARAC_FAMILY_2"/>
    <property type="match status" value="1"/>
</dbReference>
<dbReference type="InterPro" id="IPR018060">
    <property type="entry name" value="HTH_AraC"/>
</dbReference>
<dbReference type="InterPro" id="IPR003313">
    <property type="entry name" value="AraC-bd"/>
</dbReference>
<evidence type="ECO:0000256" key="2">
    <source>
        <dbReference type="ARBA" id="ARBA00023125"/>
    </source>
</evidence>
<dbReference type="InterPro" id="IPR009057">
    <property type="entry name" value="Homeodomain-like_sf"/>
</dbReference>
<dbReference type="InterPro" id="IPR050204">
    <property type="entry name" value="AraC_XylS_family_regulators"/>
</dbReference>
<accession>A0A926DQ27</accession>
<dbReference type="Pfam" id="PF12833">
    <property type="entry name" value="HTH_18"/>
    <property type="match status" value="1"/>
</dbReference>
<dbReference type="Gene3D" id="1.10.10.60">
    <property type="entry name" value="Homeodomain-like"/>
    <property type="match status" value="2"/>
</dbReference>
<dbReference type="EMBL" id="JACRSU010000005">
    <property type="protein sequence ID" value="MBC8541749.1"/>
    <property type="molecule type" value="Genomic_DNA"/>
</dbReference>
<gene>
    <name evidence="6" type="ORF">H8698_12245</name>
</gene>
<evidence type="ECO:0000313" key="7">
    <source>
        <dbReference type="Proteomes" id="UP000611762"/>
    </source>
</evidence>
<evidence type="ECO:0000259" key="5">
    <source>
        <dbReference type="PROSITE" id="PS01124"/>
    </source>
</evidence>
<dbReference type="SMART" id="SM00342">
    <property type="entry name" value="HTH_ARAC"/>
    <property type="match status" value="1"/>
</dbReference>
<dbReference type="PROSITE" id="PS00041">
    <property type="entry name" value="HTH_ARAC_FAMILY_1"/>
    <property type="match status" value="1"/>
</dbReference>
<dbReference type="InterPro" id="IPR014710">
    <property type="entry name" value="RmlC-like_jellyroll"/>
</dbReference>
<dbReference type="InterPro" id="IPR018062">
    <property type="entry name" value="HTH_AraC-typ_CS"/>
</dbReference>
<name>A0A926DQ27_9FIRM</name>
<sequence length="268" mass="30078">MEHYEKFIYRQSGPNQLSGKKHVHPDEFELLFVTNGRGRVMIGARLFPLTPGTFYIINGEDVHSVTPDTGTEYVRTILNLPKEYLNRLLASAKEPELLPMLLQKGAVRLDSLAAERVERDFESVYNAKEHKNLLFAGALLALFSACTASASQVSPDFGGIISSVLSYIDQNITAKITLDDIEKHTFVSKYHICHKFKRTVGMTPGEYILKRRLSLAKKLLSGSDSALSEIALSTGFGSFSYFSSSFKRLEGITPTEYRRRYRNSPLAK</sequence>
<keyword evidence="3" id="KW-0010">Activator</keyword>
<dbReference type="CDD" id="cd02208">
    <property type="entry name" value="cupin_RmlC-like"/>
    <property type="match status" value="1"/>
</dbReference>
<protein>
    <submittedName>
        <fullName evidence="6">Helix-turn-helix transcriptional regulator</fullName>
    </submittedName>
</protein>
<reference evidence="6" key="1">
    <citation type="submission" date="2020-08" db="EMBL/GenBank/DDBJ databases">
        <title>Genome public.</title>
        <authorList>
            <person name="Liu C."/>
            <person name="Sun Q."/>
        </authorList>
    </citation>
    <scope>NUCLEOTIDE SEQUENCE</scope>
    <source>
        <strain evidence="6">H8</strain>
    </source>
</reference>